<keyword evidence="2" id="KW-0732">Signal</keyword>
<feature type="chain" id="PRO_5019054020" evidence="2">
    <location>
        <begin position="28"/>
        <end position="609"/>
    </location>
</feature>
<evidence type="ECO:0000313" key="4">
    <source>
        <dbReference type="Proteomes" id="UP000283509"/>
    </source>
</evidence>
<reference evidence="3 4" key="2">
    <citation type="submission" date="2019-01" db="EMBL/GenBank/DDBJ databases">
        <title>The decoding of complex shrimp genome reveals the adaptation for benthos swimmer, frequently molting mechanism and breeding impact on genome.</title>
        <authorList>
            <person name="Sun Y."/>
            <person name="Gao Y."/>
            <person name="Yu Y."/>
        </authorList>
    </citation>
    <scope>NUCLEOTIDE SEQUENCE [LARGE SCALE GENOMIC DNA]</scope>
    <source>
        <tissue evidence="3">Muscle</tissue>
    </source>
</reference>
<name>A0A423UBD8_PENVA</name>
<feature type="transmembrane region" description="Helical" evidence="1">
    <location>
        <begin position="388"/>
        <end position="407"/>
    </location>
</feature>
<feature type="transmembrane region" description="Helical" evidence="1">
    <location>
        <begin position="457"/>
        <end position="478"/>
    </location>
</feature>
<feature type="transmembrane region" description="Helical" evidence="1">
    <location>
        <begin position="419"/>
        <end position="437"/>
    </location>
</feature>
<proteinExistence type="predicted"/>
<keyword evidence="1" id="KW-1133">Transmembrane helix</keyword>
<feature type="transmembrane region" description="Helical" evidence="1">
    <location>
        <begin position="200"/>
        <end position="219"/>
    </location>
</feature>
<dbReference type="STRING" id="6689.A0A423UBD8"/>
<feature type="signal peptide" evidence="2">
    <location>
        <begin position="1"/>
        <end position="27"/>
    </location>
</feature>
<feature type="transmembrane region" description="Helical" evidence="1">
    <location>
        <begin position="527"/>
        <end position="547"/>
    </location>
</feature>
<feature type="transmembrane region" description="Helical" evidence="1">
    <location>
        <begin position="307"/>
        <end position="326"/>
    </location>
</feature>
<accession>A0A423UBD8</accession>
<feature type="transmembrane region" description="Helical" evidence="1">
    <location>
        <begin position="485"/>
        <end position="507"/>
    </location>
</feature>
<sequence>MHFFLLLLHPPWTLFFLTLRDLSNVFSTLVLYEADDAPPAEVVRDLVETLPHFLSHYFFLPFHIIFFPLPFPHFPSFSLTPPSTPSFRRLRTLPHFLSHYLSSSLPSFSTLFSLTPSTPSFFHLIFSHIIIFFSHFTLSFPPPLSSFPLFLPHSFFHALLHPPQDPPSFSPTLSFSLSSLLILPHSFFHPRTLPHFPSHFFLSFHIIFFPLPFPHFPSFSLTPSPSTPSLRHLRTPPSFSFTLSFSLSPFFIFLFLPHSFHALLHPPHFLSHYFFSSISHYLSPLSPSLISPLSPSLLLPRLPSGTSGLPLIFFHIIFLPLPFLHFSLSPSLPPSSTSFSLTLFFFLPFHIIFFPLPFPHFPSFSLTPSPSTPSLRHLRTPPHFLSHYLSPLSPFLISPLSPSLLLLPRPPSSTSFSLTLFFFSHFTLSFSLSPFLISPLSPSLLLPRPPSSTPRPSLIFSHIIFLTLLFAHSPSLFLPPQDSPSFSLTIFFSPISHYLSPLSPFLISPLSPSLLLPRLPSCTSGPPLIFFHIIFLPSPLSSFPLFLPHSFHALLHPPNFLSHYFFSPISHYLFPSPLSSFPLFLPHSFSFHALLQASQNQYDPISPRA</sequence>
<keyword evidence="4" id="KW-1185">Reference proteome</keyword>
<protein>
    <submittedName>
        <fullName evidence="3">Uncharacterized protein</fullName>
    </submittedName>
</protein>
<comment type="caution">
    <text evidence="3">The sequence shown here is derived from an EMBL/GenBank/DDBJ whole genome shotgun (WGS) entry which is preliminary data.</text>
</comment>
<gene>
    <name evidence="3" type="ORF">C7M84_019538</name>
</gene>
<dbReference type="AlphaFoldDB" id="A0A423UBD8"/>
<keyword evidence="1" id="KW-0812">Transmembrane</keyword>
<keyword evidence="1" id="KW-0472">Membrane</keyword>
<organism evidence="3 4">
    <name type="scientific">Penaeus vannamei</name>
    <name type="common">Whiteleg shrimp</name>
    <name type="synonym">Litopenaeus vannamei</name>
    <dbReference type="NCBI Taxonomy" id="6689"/>
    <lineage>
        <taxon>Eukaryota</taxon>
        <taxon>Metazoa</taxon>
        <taxon>Ecdysozoa</taxon>
        <taxon>Arthropoda</taxon>
        <taxon>Crustacea</taxon>
        <taxon>Multicrustacea</taxon>
        <taxon>Malacostraca</taxon>
        <taxon>Eumalacostraca</taxon>
        <taxon>Eucarida</taxon>
        <taxon>Decapoda</taxon>
        <taxon>Dendrobranchiata</taxon>
        <taxon>Penaeoidea</taxon>
        <taxon>Penaeidae</taxon>
        <taxon>Penaeus</taxon>
    </lineage>
</organism>
<evidence type="ECO:0000256" key="1">
    <source>
        <dbReference type="SAM" id="Phobius"/>
    </source>
</evidence>
<feature type="transmembrane region" description="Helical" evidence="1">
    <location>
        <begin position="239"/>
        <end position="257"/>
    </location>
</feature>
<dbReference type="Proteomes" id="UP000283509">
    <property type="component" value="Unassembled WGS sequence"/>
</dbReference>
<feature type="transmembrane region" description="Helical" evidence="1">
    <location>
        <begin position="338"/>
        <end position="358"/>
    </location>
</feature>
<reference evidence="3 4" key="1">
    <citation type="submission" date="2018-04" db="EMBL/GenBank/DDBJ databases">
        <authorList>
            <person name="Zhang X."/>
            <person name="Yuan J."/>
            <person name="Li F."/>
            <person name="Xiang J."/>
        </authorList>
    </citation>
    <scope>NUCLEOTIDE SEQUENCE [LARGE SCALE GENOMIC DNA]</scope>
    <source>
        <tissue evidence="3">Muscle</tissue>
    </source>
</reference>
<evidence type="ECO:0000313" key="3">
    <source>
        <dbReference type="EMBL" id="ROT86032.1"/>
    </source>
</evidence>
<evidence type="ECO:0000256" key="2">
    <source>
        <dbReference type="SAM" id="SignalP"/>
    </source>
</evidence>
<dbReference type="EMBL" id="QCYY01000036">
    <property type="protein sequence ID" value="ROT86032.1"/>
    <property type="molecule type" value="Genomic_DNA"/>
</dbReference>